<proteinExistence type="predicted"/>
<dbReference type="Proteomes" id="UP000298663">
    <property type="component" value="Unassembled WGS sequence"/>
</dbReference>
<dbReference type="AlphaFoldDB" id="A0A4U5NWJ6"/>
<reference evidence="1 2" key="1">
    <citation type="journal article" date="2015" name="Genome Biol.">
        <title>Comparative genomics of Steinernema reveals deeply conserved gene regulatory networks.</title>
        <authorList>
            <person name="Dillman A.R."/>
            <person name="Macchietto M."/>
            <person name="Porter C.F."/>
            <person name="Rogers A."/>
            <person name="Williams B."/>
            <person name="Antoshechkin I."/>
            <person name="Lee M.M."/>
            <person name="Goodwin Z."/>
            <person name="Lu X."/>
            <person name="Lewis E.E."/>
            <person name="Goodrich-Blair H."/>
            <person name="Stock S.P."/>
            <person name="Adams B.J."/>
            <person name="Sternberg P.W."/>
            <person name="Mortazavi A."/>
        </authorList>
    </citation>
    <scope>NUCLEOTIDE SEQUENCE [LARGE SCALE GENOMIC DNA]</scope>
    <source>
        <strain evidence="1 2">ALL</strain>
    </source>
</reference>
<evidence type="ECO:0000313" key="1">
    <source>
        <dbReference type="EMBL" id="TKR87949.1"/>
    </source>
</evidence>
<comment type="caution">
    <text evidence="1">The sequence shown here is derived from an EMBL/GenBank/DDBJ whole genome shotgun (WGS) entry which is preliminary data.</text>
</comment>
<accession>A0A4U5NWJ6</accession>
<evidence type="ECO:0000313" key="2">
    <source>
        <dbReference type="Proteomes" id="UP000298663"/>
    </source>
</evidence>
<dbReference type="EMBL" id="AZBU02000003">
    <property type="protein sequence ID" value="TKR87949.1"/>
    <property type="molecule type" value="Genomic_DNA"/>
</dbReference>
<gene>
    <name evidence="1" type="ORF">L596_012273</name>
</gene>
<reference evidence="1 2" key="2">
    <citation type="journal article" date="2019" name="G3 (Bethesda)">
        <title>Hybrid Assembly of the Genome of the Entomopathogenic Nematode Steinernema carpocapsae Identifies the X-Chromosome.</title>
        <authorList>
            <person name="Serra L."/>
            <person name="Macchietto M."/>
            <person name="Macias-Munoz A."/>
            <person name="McGill C.J."/>
            <person name="Rodriguez I.M."/>
            <person name="Rodriguez B."/>
            <person name="Murad R."/>
            <person name="Mortazavi A."/>
        </authorList>
    </citation>
    <scope>NUCLEOTIDE SEQUENCE [LARGE SCALE GENOMIC DNA]</scope>
    <source>
        <strain evidence="1 2">ALL</strain>
    </source>
</reference>
<dbReference type="OrthoDB" id="21678at2759"/>
<organism evidence="1 2">
    <name type="scientific">Steinernema carpocapsae</name>
    <name type="common">Entomopathogenic nematode</name>
    <dbReference type="NCBI Taxonomy" id="34508"/>
    <lineage>
        <taxon>Eukaryota</taxon>
        <taxon>Metazoa</taxon>
        <taxon>Ecdysozoa</taxon>
        <taxon>Nematoda</taxon>
        <taxon>Chromadorea</taxon>
        <taxon>Rhabditida</taxon>
        <taxon>Tylenchina</taxon>
        <taxon>Panagrolaimomorpha</taxon>
        <taxon>Strongyloidoidea</taxon>
        <taxon>Steinernematidae</taxon>
        <taxon>Steinernema</taxon>
    </lineage>
</organism>
<keyword evidence="2" id="KW-1185">Reference proteome</keyword>
<dbReference type="SUPFAM" id="SSF52266">
    <property type="entry name" value="SGNH hydrolase"/>
    <property type="match status" value="1"/>
</dbReference>
<dbReference type="Gene3D" id="3.40.50.1110">
    <property type="entry name" value="SGNH hydrolase"/>
    <property type="match status" value="1"/>
</dbReference>
<sequence>MVVVPHYFDLTENEHGNVDTECQDLRNVPTQNIRQARSRILNRLNSMLSSKGSYNSWTVLSTSIRSIFAKKGICSQNSLIRSIASSNQVQCNPFGGFHPVEAAHHQIADAVWNSISPKLVD</sequence>
<dbReference type="InterPro" id="IPR036514">
    <property type="entry name" value="SGNH_hydro_sf"/>
</dbReference>
<name>A0A4U5NWJ6_STECR</name>
<protein>
    <submittedName>
        <fullName evidence="1">Uncharacterized protein</fullName>
    </submittedName>
</protein>